<name>A0AC35TT11_9BILA</name>
<sequence length="469" mass="54774">MQRGQVSTPHNGNVPMAQQQQVHRNAQYQNTPAPAMARRPGQPPTQQQMQQQQMNVNNQQQQVSRHQHNMKRKRKFGEKTLNESIVKVIPDGQSYMDLLAYEQKFDSLFMKKRAEIQESLKRMTKVKRKLRIFISHNFVEGNDPEKESETGTPPFWELRVEGRLIEDEKFAEKPFNKLQAVNVPKKKFSSFFKSLIIELDTQIYGPDNHLVEWHRNATTNETDGFQVKRPGDREVSCKIYLTLEHLPVKYKIHPRLSKLLGIPMETRQKIVEHMYHYIKTNNLQDPNNRDTINCDEYLEQLFGVKSLKTVELPGKLTPFLSPTDPIILTHTITKHEKNTQVVDIDVELPDPTKSMASLFLQNTTNQQEINTLDDRIAEFIETLNEVKLRRDFFLRFSDNPKNLIDKWLVSQSKDLNVLKDDGLYNDLQVDETAEAYYNPQLCEGINRYVYNKVLQKRAELEQTLGVKNN</sequence>
<evidence type="ECO:0000313" key="2">
    <source>
        <dbReference type="WBParaSite" id="RSKR_0000402000.1"/>
    </source>
</evidence>
<evidence type="ECO:0000313" key="1">
    <source>
        <dbReference type="Proteomes" id="UP000095286"/>
    </source>
</evidence>
<organism evidence="1 2">
    <name type="scientific">Rhabditophanes sp. KR3021</name>
    <dbReference type="NCBI Taxonomy" id="114890"/>
    <lineage>
        <taxon>Eukaryota</taxon>
        <taxon>Metazoa</taxon>
        <taxon>Ecdysozoa</taxon>
        <taxon>Nematoda</taxon>
        <taxon>Chromadorea</taxon>
        <taxon>Rhabditida</taxon>
        <taxon>Tylenchina</taxon>
        <taxon>Panagrolaimomorpha</taxon>
        <taxon>Strongyloidoidea</taxon>
        <taxon>Alloionematidae</taxon>
        <taxon>Rhabditophanes</taxon>
    </lineage>
</organism>
<accession>A0AC35TT11</accession>
<dbReference type="WBParaSite" id="RSKR_0000402000.1">
    <property type="protein sequence ID" value="RSKR_0000402000.1"/>
    <property type="gene ID" value="RSKR_0000402000"/>
</dbReference>
<protein>
    <submittedName>
        <fullName evidence="2">SWIB domain-containing protein</fullName>
    </submittedName>
</protein>
<reference evidence="2" key="1">
    <citation type="submission" date="2016-11" db="UniProtKB">
        <authorList>
            <consortium name="WormBaseParasite"/>
        </authorList>
    </citation>
    <scope>IDENTIFICATION</scope>
    <source>
        <strain evidence="2">KR3021</strain>
    </source>
</reference>
<proteinExistence type="predicted"/>
<dbReference type="Proteomes" id="UP000095286">
    <property type="component" value="Unplaced"/>
</dbReference>